<dbReference type="SUPFAM" id="SSF53098">
    <property type="entry name" value="Ribonuclease H-like"/>
    <property type="match status" value="1"/>
</dbReference>
<dbReference type="Pfam" id="PF13456">
    <property type="entry name" value="RVT_3"/>
    <property type="match status" value="1"/>
</dbReference>
<gene>
    <name evidence="4" type="ORF">V6N12_028405</name>
</gene>
<dbReference type="InterPro" id="IPR026960">
    <property type="entry name" value="RVT-Znf"/>
</dbReference>
<dbReference type="CDD" id="cd06222">
    <property type="entry name" value="RNase_H_like"/>
    <property type="match status" value="1"/>
</dbReference>
<dbReference type="Gene3D" id="3.30.420.10">
    <property type="entry name" value="Ribonuclease H-like superfamily/Ribonuclease H"/>
    <property type="match status" value="1"/>
</dbReference>
<dbReference type="InterPro" id="IPR053151">
    <property type="entry name" value="RNase_H-like"/>
</dbReference>
<sequence length="505" mass="57489">MGGDQEATGNNSRMEGLRGSDGRVEEVEDAPPRMVLEKPGQLSSGQGVRLNEANMGSSKGVVVRTDGECRVMGTSQVAPSFAVAHGKFVPRPVSVSDMVDERGDWDWGRLRGVLPEEVLDRIAAYPTPKAQYGSDIPGWRWDDKQIFSVRSAYAFLKRDDGNHRHRHWRRIWSLKVPQWVRVFMWLTVHGKHMSNAERVRRHLATSAECPICHDGEEDLDHILRSCPTACELWRRILGPIRFADFCINPFDVWLMDNLSCTDAWMGGRMEWGACFSVWCWLLWKFRCSRVLDEDFIEREGIYDRGCRLLVEYESTFGVTVAPVRELHRRQCWVGPAWGWVKLNVDAAVGVSDDRASVGGVIRGADGEWIFGFTRFVGRCTVLLAELWAVLDGLRHAWAVNCRRVELVTDNKEVERILKHDSESLGASALVMAIHEWLRKDWVVFVRHVPRECNGVADSLAALGRDYGWQGSTFPAPPRGIVHRLDDERQQWLSTRPVQRFVDDPG</sequence>
<evidence type="ECO:0000259" key="2">
    <source>
        <dbReference type="Pfam" id="PF13456"/>
    </source>
</evidence>
<dbReference type="PANTHER" id="PTHR47723:SF19">
    <property type="entry name" value="POLYNUCLEOTIDYL TRANSFERASE, RIBONUCLEASE H-LIKE SUPERFAMILY PROTEIN"/>
    <property type="match status" value="1"/>
</dbReference>
<dbReference type="PANTHER" id="PTHR47723">
    <property type="entry name" value="OS05G0353850 PROTEIN"/>
    <property type="match status" value="1"/>
</dbReference>
<feature type="compositionally biased region" description="Basic and acidic residues" evidence="1">
    <location>
        <begin position="15"/>
        <end position="25"/>
    </location>
</feature>
<evidence type="ECO:0000313" key="4">
    <source>
        <dbReference type="EMBL" id="KAK8572350.1"/>
    </source>
</evidence>
<organism evidence="4 5">
    <name type="scientific">Hibiscus sabdariffa</name>
    <name type="common">roselle</name>
    <dbReference type="NCBI Taxonomy" id="183260"/>
    <lineage>
        <taxon>Eukaryota</taxon>
        <taxon>Viridiplantae</taxon>
        <taxon>Streptophyta</taxon>
        <taxon>Embryophyta</taxon>
        <taxon>Tracheophyta</taxon>
        <taxon>Spermatophyta</taxon>
        <taxon>Magnoliopsida</taxon>
        <taxon>eudicotyledons</taxon>
        <taxon>Gunneridae</taxon>
        <taxon>Pentapetalae</taxon>
        <taxon>rosids</taxon>
        <taxon>malvids</taxon>
        <taxon>Malvales</taxon>
        <taxon>Malvaceae</taxon>
        <taxon>Malvoideae</taxon>
        <taxon>Hibiscus</taxon>
    </lineage>
</organism>
<keyword evidence="5" id="KW-1185">Reference proteome</keyword>
<name>A0ABR2F5R0_9ROSI</name>
<dbReference type="EMBL" id="JBBPBM010000008">
    <property type="protein sequence ID" value="KAK8572350.1"/>
    <property type="molecule type" value="Genomic_DNA"/>
</dbReference>
<feature type="domain" description="RNase H type-1" evidence="2">
    <location>
        <begin position="343"/>
        <end position="461"/>
    </location>
</feature>
<comment type="caution">
    <text evidence="4">The sequence shown here is derived from an EMBL/GenBank/DDBJ whole genome shotgun (WGS) entry which is preliminary data.</text>
</comment>
<dbReference type="InterPro" id="IPR036397">
    <property type="entry name" value="RNaseH_sf"/>
</dbReference>
<dbReference type="InterPro" id="IPR012337">
    <property type="entry name" value="RNaseH-like_sf"/>
</dbReference>
<evidence type="ECO:0000259" key="3">
    <source>
        <dbReference type="Pfam" id="PF13966"/>
    </source>
</evidence>
<evidence type="ECO:0008006" key="6">
    <source>
        <dbReference type="Google" id="ProtNLM"/>
    </source>
</evidence>
<protein>
    <recommendedName>
        <fullName evidence="6">RNase H type-1 domain-containing protein</fullName>
    </recommendedName>
</protein>
<reference evidence="4 5" key="1">
    <citation type="journal article" date="2024" name="G3 (Bethesda)">
        <title>Genome assembly of Hibiscus sabdariffa L. provides insights into metabolisms of medicinal natural products.</title>
        <authorList>
            <person name="Kim T."/>
        </authorList>
    </citation>
    <scope>NUCLEOTIDE SEQUENCE [LARGE SCALE GENOMIC DNA]</scope>
    <source>
        <strain evidence="4">TK-2024</strain>
        <tissue evidence="4">Old leaves</tissue>
    </source>
</reference>
<evidence type="ECO:0000313" key="5">
    <source>
        <dbReference type="Proteomes" id="UP001472677"/>
    </source>
</evidence>
<feature type="domain" description="Reverse transcriptase zinc-binding" evidence="3">
    <location>
        <begin position="147"/>
        <end position="233"/>
    </location>
</feature>
<evidence type="ECO:0000256" key="1">
    <source>
        <dbReference type="SAM" id="MobiDB-lite"/>
    </source>
</evidence>
<dbReference type="Pfam" id="PF13966">
    <property type="entry name" value="zf-RVT"/>
    <property type="match status" value="1"/>
</dbReference>
<dbReference type="Proteomes" id="UP001472677">
    <property type="component" value="Unassembled WGS sequence"/>
</dbReference>
<proteinExistence type="predicted"/>
<feature type="region of interest" description="Disordered" evidence="1">
    <location>
        <begin position="1"/>
        <end position="48"/>
    </location>
</feature>
<dbReference type="InterPro" id="IPR044730">
    <property type="entry name" value="RNase_H-like_dom_plant"/>
</dbReference>
<accession>A0ABR2F5R0</accession>
<dbReference type="InterPro" id="IPR002156">
    <property type="entry name" value="RNaseH_domain"/>
</dbReference>